<feature type="chain" id="PRO_5019134573" evidence="1">
    <location>
        <begin position="23"/>
        <end position="200"/>
    </location>
</feature>
<gene>
    <name evidence="2" type="ORF">BK652_17865</name>
</gene>
<organism evidence="2 3">
    <name type="scientific">Pseudomonas brassicacearum</name>
    <dbReference type="NCBI Taxonomy" id="930166"/>
    <lineage>
        <taxon>Bacteria</taxon>
        <taxon>Pseudomonadati</taxon>
        <taxon>Pseudomonadota</taxon>
        <taxon>Gammaproteobacteria</taxon>
        <taxon>Pseudomonadales</taxon>
        <taxon>Pseudomonadaceae</taxon>
        <taxon>Pseudomonas</taxon>
    </lineage>
</organism>
<dbReference type="Proteomes" id="UP000284049">
    <property type="component" value="Unassembled WGS sequence"/>
</dbReference>
<proteinExistence type="predicted"/>
<evidence type="ECO:0000313" key="3">
    <source>
        <dbReference type="Proteomes" id="UP000284049"/>
    </source>
</evidence>
<dbReference type="AlphaFoldDB" id="A0A423G4P0"/>
<evidence type="ECO:0000313" key="2">
    <source>
        <dbReference type="EMBL" id="ROM80524.1"/>
    </source>
</evidence>
<keyword evidence="1" id="KW-0732">Signal</keyword>
<feature type="signal peptide" evidence="1">
    <location>
        <begin position="1"/>
        <end position="22"/>
    </location>
</feature>
<evidence type="ECO:0000256" key="1">
    <source>
        <dbReference type="SAM" id="SignalP"/>
    </source>
</evidence>
<comment type="caution">
    <text evidence="2">The sequence shown here is derived from an EMBL/GenBank/DDBJ whole genome shotgun (WGS) entry which is preliminary data.</text>
</comment>
<reference evidence="2 3" key="1">
    <citation type="submission" date="2016-10" db="EMBL/GenBank/DDBJ databases">
        <title>Comparative genome analysis of multiple Pseudomonas spp. focuses on biocontrol and plant growth promoting traits.</title>
        <authorList>
            <person name="Tao X.-Y."/>
            <person name="Taylor C.G."/>
        </authorList>
    </citation>
    <scope>NUCLEOTIDE SEQUENCE [LARGE SCALE GENOMIC DNA]</scope>
    <source>
        <strain evidence="2 3">Wood3</strain>
    </source>
</reference>
<protein>
    <submittedName>
        <fullName evidence="2">Uncharacterized protein</fullName>
    </submittedName>
</protein>
<dbReference type="EMBL" id="MOBC01000009">
    <property type="protein sequence ID" value="ROM80524.1"/>
    <property type="molecule type" value="Genomic_DNA"/>
</dbReference>
<sequence>MIKTSVSIVALSTVLLSPLALGQDLSAPANLLLEATSIRYTDMKAAGIQEHKTYSECCSWFASVGTPWEERFYPPTKAYLVKVKIDARALTAYFLKNSCERHGIFDSSTECDEATLSQKVDASLAKGQIGDLYGKYRAGFDAYNGDELIRHTEKFGGYGIYEFKRTGGIDELVVGPMPGNPTRFVLGTDLGSIPVRDFHR</sequence>
<accession>A0A423G4P0</accession>
<name>A0A423G4P0_9PSED</name>